<keyword evidence="1" id="KW-0812">Transmembrane</keyword>
<proteinExistence type="predicted"/>
<organism evidence="2">
    <name type="scientific">Pyramimonas obovata</name>
    <dbReference type="NCBI Taxonomy" id="1411642"/>
    <lineage>
        <taxon>Eukaryota</taxon>
        <taxon>Viridiplantae</taxon>
        <taxon>Chlorophyta</taxon>
        <taxon>Pyramimonadophyceae</taxon>
        <taxon>Pyramimonadales</taxon>
        <taxon>Pyramimonadaceae</taxon>
        <taxon>Pyramimonas</taxon>
        <taxon>Pyramimonas incertae sedis</taxon>
    </lineage>
</organism>
<reference evidence="2" key="1">
    <citation type="submission" date="2021-01" db="EMBL/GenBank/DDBJ databases">
        <authorList>
            <person name="Corre E."/>
            <person name="Pelletier E."/>
            <person name="Niang G."/>
            <person name="Scheremetjew M."/>
            <person name="Finn R."/>
            <person name="Kale V."/>
            <person name="Holt S."/>
            <person name="Cochrane G."/>
            <person name="Meng A."/>
            <person name="Brown T."/>
            <person name="Cohen L."/>
        </authorList>
    </citation>
    <scope>NUCLEOTIDE SEQUENCE</scope>
    <source>
        <strain evidence="2">CCMP722</strain>
    </source>
</reference>
<gene>
    <name evidence="2" type="ORF">POBO1169_LOCUS3092</name>
</gene>
<keyword evidence="1" id="KW-1133">Transmembrane helix</keyword>
<dbReference type="EMBL" id="HBFA01006002">
    <property type="protein sequence ID" value="CAD8653678.1"/>
    <property type="molecule type" value="Transcribed_RNA"/>
</dbReference>
<dbReference type="AlphaFoldDB" id="A0A7S0MZD2"/>
<keyword evidence="1" id="KW-0472">Membrane</keyword>
<accession>A0A7S0MZD2</accession>
<evidence type="ECO:0000313" key="2">
    <source>
        <dbReference type="EMBL" id="CAD8653678.1"/>
    </source>
</evidence>
<evidence type="ECO:0000256" key="1">
    <source>
        <dbReference type="SAM" id="Phobius"/>
    </source>
</evidence>
<name>A0A7S0MZD2_9CHLO</name>
<protein>
    <submittedName>
        <fullName evidence="2">Uncharacterized protein</fullName>
    </submittedName>
</protein>
<feature type="transmembrane region" description="Helical" evidence="1">
    <location>
        <begin position="54"/>
        <end position="73"/>
    </location>
</feature>
<sequence>MSYEIPSSVSSLGGGGGNLSVFGLQERPGANPSASGYSSDFTGKIRQNKGTNPAMLVLVFILAVFITYNAGYYCTAAFHQTSGVSLLGDDLGRSVNSDTLKACNDRTKHAQVGFFSSHACWFNISRRADWVATRLFFQSRAEAMKKGLTHPGSDDKCGFISIGTGQYDEQQMAMAAYKQDNDASTKLQLDDYVANMRAAAVFDQCYTFTYTLEKELPMAQQALSTIKSSLVRPLWKDADTTLDTEFSKITSSIVEGTIFVKAHIRAYESDLLAGFKTGLASGRVGGFIWQRSVTASEHVRSLKDEVDFVSSFGYAVYLASAEEAEMSQQFQRVYTPGGFVRLDRGLWDNTYAVPNADLVLTVVAVQQTHPFRSYLDSQQAMCPITVDKLGNAKCECVLENFGQAQDECSLAHLVTRNPTSAHGHAGGDWRQPLAVQQAELSSTPAAQQLPPQEIPVNAIPANSVY</sequence>